<keyword evidence="1 2" id="KW-0238">DNA-binding</keyword>
<evidence type="ECO:0000256" key="1">
    <source>
        <dbReference type="ARBA" id="ARBA00023125"/>
    </source>
</evidence>
<evidence type="ECO:0000313" key="4">
    <source>
        <dbReference type="EMBL" id="MBO8436221.1"/>
    </source>
</evidence>
<evidence type="ECO:0000256" key="2">
    <source>
        <dbReference type="PROSITE-ProRule" id="PRU00335"/>
    </source>
</evidence>
<feature type="DNA-binding region" description="H-T-H motif" evidence="2">
    <location>
        <begin position="34"/>
        <end position="53"/>
    </location>
</feature>
<evidence type="ECO:0000313" key="5">
    <source>
        <dbReference type="Proteomes" id="UP000823615"/>
    </source>
</evidence>
<dbReference type="Gene3D" id="1.10.357.10">
    <property type="entry name" value="Tetracycline Repressor, domain 2"/>
    <property type="match status" value="1"/>
</dbReference>
<sequence length="194" mass="22807">MPKVYSVEERERIRKALRREAGRCLQLYGVRRTTVDELVKRTDIPKGTFYLFYESKEALFFDLISTFSDEVENEYLSMLQEIDENHIVTSLTEVFYTLLMKFYKKGLFRFLDGSELELVLRRLPSEAMADVKGRLAKVLENLFSYFYIDNKEDIKAFCSGYEALLYVLLSADKIEDMEKALRLLVRGLVLQMVE</sequence>
<dbReference type="PROSITE" id="PS50977">
    <property type="entry name" value="HTH_TETR_2"/>
    <property type="match status" value="1"/>
</dbReference>
<dbReference type="PANTHER" id="PTHR43479">
    <property type="entry name" value="ACREF/ENVCD OPERON REPRESSOR-RELATED"/>
    <property type="match status" value="1"/>
</dbReference>
<dbReference type="InterPro" id="IPR001647">
    <property type="entry name" value="HTH_TetR"/>
</dbReference>
<feature type="domain" description="HTH tetR-type" evidence="3">
    <location>
        <begin position="11"/>
        <end position="71"/>
    </location>
</feature>
<evidence type="ECO:0000259" key="3">
    <source>
        <dbReference type="PROSITE" id="PS50977"/>
    </source>
</evidence>
<dbReference type="PANTHER" id="PTHR43479:SF11">
    <property type="entry name" value="ACREF_ENVCD OPERON REPRESSOR-RELATED"/>
    <property type="match status" value="1"/>
</dbReference>
<dbReference type="AlphaFoldDB" id="A0A9D9H4M8"/>
<reference evidence="4" key="2">
    <citation type="journal article" date="2021" name="PeerJ">
        <title>Extensive microbial diversity within the chicken gut microbiome revealed by metagenomics and culture.</title>
        <authorList>
            <person name="Gilroy R."/>
            <person name="Ravi A."/>
            <person name="Getino M."/>
            <person name="Pursley I."/>
            <person name="Horton D.L."/>
            <person name="Alikhan N.F."/>
            <person name="Baker D."/>
            <person name="Gharbi K."/>
            <person name="Hall N."/>
            <person name="Watson M."/>
            <person name="Adriaenssens E.M."/>
            <person name="Foster-Nyarko E."/>
            <person name="Jarju S."/>
            <person name="Secka A."/>
            <person name="Antonio M."/>
            <person name="Oren A."/>
            <person name="Chaudhuri R.R."/>
            <person name="La Ragione R."/>
            <person name="Hildebrand F."/>
            <person name="Pallen M.J."/>
        </authorList>
    </citation>
    <scope>NUCLEOTIDE SEQUENCE</scope>
    <source>
        <strain evidence="4">7293</strain>
    </source>
</reference>
<proteinExistence type="predicted"/>
<dbReference type="SUPFAM" id="SSF46689">
    <property type="entry name" value="Homeodomain-like"/>
    <property type="match status" value="1"/>
</dbReference>
<accession>A0A9D9H4M8</accession>
<dbReference type="Proteomes" id="UP000823615">
    <property type="component" value="Unassembled WGS sequence"/>
</dbReference>
<dbReference type="InterPro" id="IPR050624">
    <property type="entry name" value="HTH-type_Tx_Regulator"/>
</dbReference>
<dbReference type="EMBL" id="JADIMT010000055">
    <property type="protein sequence ID" value="MBO8436221.1"/>
    <property type="molecule type" value="Genomic_DNA"/>
</dbReference>
<dbReference type="InterPro" id="IPR009057">
    <property type="entry name" value="Homeodomain-like_sf"/>
</dbReference>
<dbReference type="Pfam" id="PF00440">
    <property type="entry name" value="TetR_N"/>
    <property type="match status" value="1"/>
</dbReference>
<comment type="caution">
    <text evidence="4">The sequence shown here is derived from an EMBL/GenBank/DDBJ whole genome shotgun (WGS) entry which is preliminary data.</text>
</comment>
<protein>
    <submittedName>
        <fullName evidence="4">TetR/AcrR family transcriptional regulator</fullName>
    </submittedName>
</protein>
<organism evidence="4 5">
    <name type="scientific">Candidatus Ornithospirochaeta stercoripullorum</name>
    <dbReference type="NCBI Taxonomy" id="2840899"/>
    <lineage>
        <taxon>Bacteria</taxon>
        <taxon>Pseudomonadati</taxon>
        <taxon>Spirochaetota</taxon>
        <taxon>Spirochaetia</taxon>
        <taxon>Spirochaetales</taxon>
        <taxon>Spirochaetaceae</taxon>
        <taxon>Spirochaetaceae incertae sedis</taxon>
        <taxon>Candidatus Ornithospirochaeta</taxon>
    </lineage>
</organism>
<name>A0A9D9H4M8_9SPIO</name>
<gene>
    <name evidence="4" type="ORF">IAA97_04510</name>
</gene>
<reference evidence="4" key="1">
    <citation type="submission" date="2020-10" db="EMBL/GenBank/DDBJ databases">
        <authorList>
            <person name="Gilroy R."/>
        </authorList>
    </citation>
    <scope>NUCLEOTIDE SEQUENCE</scope>
    <source>
        <strain evidence="4">7293</strain>
    </source>
</reference>
<dbReference type="GO" id="GO:0003677">
    <property type="term" value="F:DNA binding"/>
    <property type="evidence" value="ECO:0007669"/>
    <property type="project" value="UniProtKB-UniRule"/>
</dbReference>